<evidence type="ECO:0000256" key="4">
    <source>
        <dbReference type="ARBA" id="ARBA00023306"/>
    </source>
</evidence>
<accession>A0A119CZ57</accession>
<proteinExistence type="inferred from homology"/>
<dbReference type="Proteomes" id="UP000055702">
    <property type="component" value="Unassembled WGS sequence"/>
</dbReference>
<keyword evidence="4 5" id="KW-0131">Cell cycle</keyword>
<dbReference type="PANTHER" id="PTHR39455">
    <property type="entry name" value="CELL DIVISION PROTEIN ZAPD"/>
    <property type="match status" value="1"/>
</dbReference>
<dbReference type="HAMAP" id="MF_01092">
    <property type="entry name" value="ZapD"/>
    <property type="match status" value="1"/>
</dbReference>
<gene>
    <name evidence="5" type="primary">zapD</name>
    <name evidence="6" type="ORF">AWJ07_19700</name>
</gene>
<comment type="subunit">
    <text evidence="5">Interacts with FtsZ.</text>
</comment>
<evidence type="ECO:0000256" key="5">
    <source>
        <dbReference type="HAMAP-Rule" id="MF_01092"/>
    </source>
</evidence>
<dbReference type="GO" id="GO:0032153">
    <property type="term" value="C:cell division site"/>
    <property type="evidence" value="ECO:0007669"/>
    <property type="project" value="TreeGrafter"/>
</dbReference>
<comment type="function">
    <text evidence="5">Cell division factor that enhances FtsZ-ring assembly. Directly interacts with FtsZ and promotes bundling of FtsZ protofilaments, with a reduction in FtsZ GTPase activity.</text>
</comment>
<dbReference type="Gene3D" id="1.10.3900.10">
    <property type="entry name" value="YacF-like"/>
    <property type="match status" value="1"/>
</dbReference>
<keyword evidence="2 5" id="KW-0132">Cell division</keyword>
<dbReference type="NCBIfam" id="NF003654">
    <property type="entry name" value="PRK05287.1-2"/>
    <property type="match status" value="1"/>
</dbReference>
<dbReference type="GO" id="GO:0000917">
    <property type="term" value="P:division septum assembly"/>
    <property type="evidence" value="ECO:0007669"/>
    <property type="project" value="UniProtKB-KW"/>
</dbReference>
<sequence>MTDLIYEQPLNEKIRCYLRIENLALQLQQHAEQDNRHQCFGPLFALAELTERCDYRTDILKDLEKQIQIISHWRTHSNVDNAQVDHLIQKLIALKSPLQAQERIGCSLKQDKFISALRQRFNMTGAYCNFDFPQLHFWLGKDWQDRQQDIKNWLIQYQPLLAPITLLLELIRTTANFGLYQASVGFYQGDSVQPLSLIRVQIDSNQNCYPTVSGNRNRYAIHFVDFDLHRHTCETVEFSLATCT</sequence>
<evidence type="ECO:0000256" key="1">
    <source>
        <dbReference type="ARBA" id="ARBA00022490"/>
    </source>
</evidence>
<dbReference type="Gene3D" id="2.60.440.10">
    <property type="entry name" value="YacF-like domains"/>
    <property type="match status" value="1"/>
</dbReference>
<dbReference type="InterPro" id="IPR009777">
    <property type="entry name" value="ZapD"/>
</dbReference>
<keyword evidence="3 5" id="KW-0717">Septation</keyword>
<organism evidence="6">
    <name type="scientific">Shewanella frigidimarina</name>
    <dbReference type="NCBI Taxonomy" id="56812"/>
    <lineage>
        <taxon>Bacteria</taxon>
        <taxon>Pseudomonadati</taxon>
        <taxon>Pseudomonadota</taxon>
        <taxon>Gammaproteobacteria</taxon>
        <taxon>Alteromonadales</taxon>
        <taxon>Shewanellaceae</taxon>
        <taxon>Shewanella</taxon>
    </lineage>
</organism>
<dbReference type="InterPro" id="IPR027462">
    <property type="entry name" value="ZapD_C"/>
</dbReference>
<protein>
    <recommendedName>
        <fullName evidence="5">Cell division protein ZapD</fullName>
    </recommendedName>
    <alternativeName>
        <fullName evidence="5">Z ring-associated protein D</fullName>
    </alternativeName>
</protein>
<dbReference type="InterPro" id="IPR036268">
    <property type="entry name" value="ZapD_sf"/>
</dbReference>
<evidence type="ECO:0000313" key="7">
    <source>
        <dbReference type="Proteomes" id="UP000055702"/>
    </source>
</evidence>
<evidence type="ECO:0000313" key="6">
    <source>
        <dbReference type="EMBL" id="KVX00805.1"/>
    </source>
</evidence>
<dbReference type="GO" id="GO:0005737">
    <property type="term" value="C:cytoplasm"/>
    <property type="evidence" value="ECO:0007669"/>
    <property type="project" value="UniProtKB-SubCell"/>
</dbReference>
<dbReference type="PANTHER" id="PTHR39455:SF1">
    <property type="entry name" value="CELL DIVISION PROTEIN ZAPD"/>
    <property type="match status" value="1"/>
</dbReference>
<name>A0A119CZ57_SHEFR</name>
<dbReference type="SUPFAM" id="SSF160950">
    <property type="entry name" value="YacF-like"/>
    <property type="match status" value="1"/>
</dbReference>
<evidence type="ECO:0000256" key="2">
    <source>
        <dbReference type="ARBA" id="ARBA00022618"/>
    </source>
</evidence>
<comment type="similarity">
    <text evidence="5">Belongs to the ZapD family.</text>
</comment>
<dbReference type="EMBL" id="LRDC01000034">
    <property type="protein sequence ID" value="KVX00805.1"/>
    <property type="molecule type" value="Genomic_DNA"/>
</dbReference>
<keyword evidence="1 5" id="KW-0963">Cytoplasm</keyword>
<dbReference type="AlphaFoldDB" id="A0A119CZ57"/>
<dbReference type="GO" id="GO:0043093">
    <property type="term" value="P:FtsZ-dependent cytokinesis"/>
    <property type="evidence" value="ECO:0007669"/>
    <property type="project" value="UniProtKB-UniRule"/>
</dbReference>
<reference evidence="6 7" key="1">
    <citation type="submission" date="2016-01" db="EMBL/GenBank/DDBJ databases">
        <title>Draft genome of the antarctic isolate Shewanella frigidimarina Ag06-30.</title>
        <authorList>
            <person name="Parmeciano Di Noto G."/>
            <person name="Vazquez S."/>
            <person name="Mac Cormack W."/>
            <person name="Iriarte A."/>
            <person name="Quiroga C."/>
        </authorList>
    </citation>
    <scope>NUCLEOTIDE SEQUENCE [LARGE SCALE GENOMIC DNA]</scope>
    <source>
        <strain evidence="6 7">Ag06-30</strain>
    </source>
</reference>
<comment type="subcellular location">
    <subcellularLocation>
        <location evidence="5">Cytoplasm</location>
    </subcellularLocation>
    <text evidence="5">Localizes to mid-cell in an FtsZ-dependent manner.</text>
</comment>
<evidence type="ECO:0000256" key="3">
    <source>
        <dbReference type="ARBA" id="ARBA00023210"/>
    </source>
</evidence>
<comment type="caution">
    <text evidence="6">The sequence shown here is derived from an EMBL/GenBank/DDBJ whole genome shotgun (WGS) entry which is preliminary data.</text>
</comment>
<dbReference type="RefSeq" id="WP_059746729.1">
    <property type="nucleotide sequence ID" value="NZ_JBOZPT010000007.1"/>
</dbReference>
<dbReference type="Pfam" id="PF07072">
    <property type="entry name" value="ZapD"/>
    <property type="match status" value="1"/>
</dbReference>